<reference evidence="2" key="1">
    <citation type="submission" date="2019-11" db="EMBL/GenBank/DDBJ databases">
        <title>Growth characteristics of pneumococcus vary with the chemical composition of the capsule and with environmental conditions.</title>
        <authorList>
            <person name="Tothpal A."/>
            <person name="Desobry K."/>
            <person name="Joshi S."/>
            <person name="Wyllie A.L."/>
            <person name="Weinberger D.M."/>
        </authorList>
    </citation>
    <scope>NUCLEOTIDE SEQUENCE</scope>
    <source>
        <strain evidence="2">Pnumococcus10A</strain>
    </source>
</reference>
<dbReference type="GO" id="GO:0004222">
    <property type="term" value="F:metalloendopeptidase activity"/>
    <property type="evidence" value="ECO:0007669"/>
    <property type="project" value="InterPro"/>
</dbReference>
<feature type="non-terminal residue" evidence="2">
    <location>
        <position position="85"/>
    </location>
</feature>
<dbReference type="Proteomes" id="UP000729182">
    <property type="component" value="Unassembled WGS sequence"/>
</dbReference>
<feature type="domain" description="Peptidase M26 C-terminal" evidence="1">
    <location>
        <begin position="2"/>
        <end position="84"/>
    </location>
</feature>
<name>A0AAW9W9A9_STREE</name>
<dbReference type="RefSeq" id="WP_155459091.1">
    <property type="nucleotide sequence ID" value="NZ_WNHN01000748.1"/>
</dbReference>
<dbReference type="Pfam" id="PF07580">
    <property type="entry name" value="Peptidase_M26_C"/>
    <property type="match status" value="1"/>
</dbReference>
<evidence type="ECO:0000259" key="1">
    <source>
        <dbReference type="Pfam" id="PF07580"/>
    </source>
</evidence>
<protein>
    <recommendedName>
        <fullName evidence="1">Peptidase M26 C-terminal domain-containing protein</fullName>
    </recommendedName>
</protein>
<dbReference type="InterPro" id="IPR011505">
    <property type="entry name" value="Peptidase_M26_C_dom"/>
</dbReference>
<gene>
    <name evidence="2" type="ORF">GM535_13595</name>
</gene>
<dbReference type="EMBL" id="WNHN01000748">
    <property type="protein sequence ID" value="MTV78246.1"/>
    <property type="molecule type" value="Genomic_DNA"/>
</dbReference>
<organism evidence="2 3">
    <name type="scientific">Streptococcus pneumoniae</name>
    <dbReference type="NCBI Taxonomy" id="1313"/>
    <lineage>
        <taxon>Bacteria</taxon>
        <taxon>Bacillati</taxon>
        <taxon>Bacillota</taxon>
        <taxon>Bacilli</taxon>
        <taxon>Lactobacillales</taxon>
        <taxon>Streptococcaceae</taxon>
        <taxon>Streptococcus</taxon>
    </lineage>
</organism>
<feature type="non-terminal residue" evidence="2">
    <location>
        <position position="1"/>
    </location>
</feature>
<evidence type="ECO:0000313" key="2">
    <source>
        <dbReference type="EMBL" id="MTV78246.1"/>
    </source>
</evidence>
<comment type="caution">
    <text evidence="2">The sequence shown here is derived from an EMBL/GenBank/DDBJ whole genome shotgun (WGS) entry which is preliminary data.</text>
</comment>
<dbReference type="GO" id="GO:0005576">
    <property type="term" value="C:extracellular region"/>
    <property type="evidence" value="ECO:0007669"/>
    <property type="project" value="InterPro"/>
</dbReference>
<accession>A0AAW9W9A9</accession>
<sequence length="85" mass="9850">ESVLPKLKGNNDRWFKKMDKQMRKDGQPHQFDKIRDLNNEEKKIQLASIEDLVDNNFMTKHGAPGNGTYNPSDFSSAYVNMNMMT</sequence>
<proteinExistence type="predicted"/>
<dbReference type="AlphaFoldDB" id="A0AAW9W9A9"/>
<dbReference type="GO" id="GO:0008270">
    <property type="term" value="F:zinc ion binding"/>
    <property type="evidence" value="ECO:0007669"/>
    <property type="project" value="InterPro"/>
</dbReference>
<evidence type="ECO:0000313" key="3">
    <source>
        <dbReference type="Proteomes" id="UP000729182"/>
    </source>
</evidence>